<protein>
    <recommendedName>
        <fullName evidence="3">D-serine dehydratase-like domain-containing protein</fullName>
    </recommendedName>
</protein>
<dbReference type="SMART" id="SM01119">
    <property type="entry name" value="D-ser_dehydrat"/>
    <property type="match status" value="1"/>
</dbReference>
<reference evidence="4 5" key="1">
    <citation type="journal article" date="2015" name="BMC Genomics">
        <title>Insights from the genome of Ophiocordyceps polyrhachis-furcata to pathogenicity and host specificity in insect fungi.</title>
        <authorList>
            <person name="Wichadakul D."/>
            <person name="Kobmoo N."/>
            <person name="Ingsriswang S."/>
            <person name="Tangphatsornruang S."/>
            <person name="Chantasingh D."/>
            <person name="Luangsa-ard J.J."/>
            <person name="Eurwilaichitr L."/>
        </authorList>
    </citation>
    <scope>NUCLEOTIDE SEQUENCE [LARGE SCALE GENOMIC DNA]</scope>
    <source>
        <strain evidence="4 5">BCC 54312</strain>
    </source>
</reference>
<dbReference type="PANTHER" id="PTHR28004:SF2">
    <property type="entry name" value="D-SERINE DEHYDRATASE"/>
    <property type="match status" value="1"/>
</dbReference>
<gene>
    <name evidence="4" type="ORF">L249_2552</name>
</gene>
<organism evidence="4 5">
    <name type="scientific">Ophiocordyceps polyrhachis-furcata BCC 54312</name>
    <dbReference type="NCBI Taxonomy" id="1330021"/>
    <lineage>
        <taxon>Eukaryota</taxon>
        <taxon>Fungi</taxon>
        <taxon>Dikarya</taxon>
        <taxon>Ascomycota</taxon>
        <taxon>Pezizomycotina</taxon>
        <taxon>Sordariomycetes</taxon>
        <taxon>Hypocreomycetidae</taxon>
        <taxon>Hypocreales</taxon>
        <taxon>Ophiocordycipitaceae</taxon>
        <taxon>Ophiocordyceps</taxon>
    </lineage>
</organism>
<dbReference type="Pfam" id="PF14031">
    <property type="entry name" value="D-ser_dehydrat"/>
    <property type="match status" value="1"/>
</dbReference>
<dbReference type="InterPro" id="IPR026956">
    <property type="entry name" value="D-ser_dehydrat-like_dom"/>
</dbReference>
<dbReference type="GO" id="GO:0008721">
    <property type="term" value="F:D-serine ammonia-lyase activity"/>
    <property type="evidence" value="ECO:0007669"/>
    <property type="project" value="TreeGrafter"/>
</dbReference>
<evidence type="ECO:0000313" key="4">
    <source>
        <dbReference type="EMBL" id="RCI16709.1"/>
    </source>
</evidence>
<evidence type="ECO:0000256" key="2">
    <source>
        <dbReference type="ARBA" id="ARBA00023239"/>
    </source>
</evidence>
<dbReference type="InterPro" id="IPR042208">
    <property type="entry name" value="D-ser_dehydrat-like_sf"/>
</dbReference>
<dbReference type="InterPro" id="IPR001608">
    <property type="entry name" value="Ala_racemase_N"/>
</dbReference>
<comment type="caution">
    <text evidence="4">The sequence shown here is derived from an EMBL/GenBank/DDBJ whole genome shotgun (WGS) entry which is preliminary data.</text>
</comment>
<evidence type="ECO:0000256" key="1">
    <source>
        <dbReference type="ARBA" id="ARBA00005323"/>
    </source>
</evidence>
<proteinExistence type="inferred from homology"/>
<name>A0A367LQM0_9HYPO</name>
<dbReference type="Gene3D" id="3.20.20.10">
    <property type="entry name" value="Alanine racemase"/>
    <property type="match status" value="1"/>
</dbReference>
<dbReference type="EMBL" id="LKCN02000001">
    <property type="protein sequence ID" value="RCI16709.1"/>
    <property type="molecule type" value="Genomic_DNA"/>
</dbReference>
<evidence type="ECO:0000259" key="3">
    <source>
        <dbReference type="SMART" id="SM01119"/>
    </source>
</evidence>
<dbReference type="PANTHER" id="PTHR28004">
    <property type="entry name" value="ZGC:162816-RELATED"/>
    <property type="match status" value="1"/>
</dbReference>
<dbReference type="STRING" id="1330021.A0A367LQM0"/>
<dbReference type="Pfam" id="PF01168">
    <property type="entry name" value="Ala_racemase_N"/>
    <property type="match status" value="1"/>
</dbReference>
<dbReference type="GO" id="GO:0036088">
    <property type="term" value="P:D-serine catabolic process"/>
    <property type="evidence" value="ECO:0007669"/>
    <property type="project" value="TreeGrafter"/>
</dbReference>
<dbReference type="InterPro" id="IPR029066">
    <property type="entry name" value="PLP-binding_barrel"/>
</dbReference>
<dbReference type="AlphaFoldDB" id="A0A367LQM0"/>
<dbReference type="SUPFAM" id="SSF51419">
    <property type="entry name" value="PLP-binding barrel"/>
    <property type="match status" value="1"/>
</dbReference>
<sequence length="478" mass="50553">MASSSSSSSSSFFPPSPRDALIATYVGRPTSDVPAPAAILDVAVVRRNCDRMLQACADLGLRWRAHVKTHKVSKSQQTVEVMRLQVGSRGPVNLIVSTMAEAEFLLPSLLEFRPRPVNVLYGLPLARGAVPRLCAICRALGPRSVSVLVDDPAQLPLAEELGRDCASPALVWIKIDMGGRRAGVTVDGSPRFRELAGAVLESHRRRRIVLYGLYSHAGHSYGEGGDGGGKTMLRAELDALVVGAAALRDRAKTGAGHGGGGGQDLPLTLSVGASPTALAARDLFEGEGGGGGGLVQTVTAHGRGLLTVELHAGVYPLLDLQQMAARSSLGWRDLALTVLADVHAVYPGRGARASDEALIGAGTLALGREPCKDYEGWGFVVPPSLKHCGDDVAGFRGWIVGRISQEHGILTRRGDVVVAGGDEEETEGRTPVTGSRVRIWPNHACIASSHFGWYYVVDGDHDGDGDVVVDIWVRGRGW</sequence>
<feature type="domain" description="D-serine dehydratase-like" evidence="3">
    <location>
        <begin position="335"/>
        <end position="458"/>
    </location>
</feature>
<dbReference type="Gene3D" id="2.40.37.20">
    <property type="entry name" value="D-serine dehydratase-like domain"/>
    <property type="match status" value="1"/>
</dbReference>
<comment type="similarity">
    <text evidence="1">Belongs to the DSD1 family.</text>
</comment>
<accession>A0A367LQM0</accession>
<keyword evidence="2" id="KW-0456">Lyase</keyword>
<dbReference type="OrthoDB" id="20198at2759"/>
<evidence type="ECO:0000313" key="5">
    <source>
        <dbReference type="Proteomes" id="UP000253664"/>
    </source>
</evidence>
<keyword evidence="5" id="KW-1185">Reference proteome</keyword>
<dbReference type="Proteomes" id="UP000253664">
    <property type="component" value="Unassembled WGS sequence"/>
</dbReference>
<dbReference type="InterPro" id="IPR051466">
    <property type="entry name" value="D-amino_acid_metab_enzyme"/>
</dbReference>